<dbReference type="InterPro" id="IPR004485">
    <property type="entry name" value="Cobalamin_biosynth_CobD/CbiB"/>
</dbReference>
<comment type="similarity">
    <text evidence="3">Belongs to the CobD/CbiB family.</text>
</comment>
<evidence type="ECO:0000256" key="2">
    <source>
        <dbReference type="ARBA" id="ARBA00004953"/>
    </source>
</evidence>
<keyword evidence="7 9" id="KW-1133">Transmembrane helix</keyword>
<dbReference type="EMBL" id="CP114588">
    <property type="protein sequence ID" value="WBA09089.1"/>
    <property type="molecule type" value="Genomic_DNA"/>
</dbReference>
<organism evidence="10 11">
    <name type="scientific">Salinivibrio kushneri</name>
    <dbReference type="NCBI Taxonomy" id="1908198"/>
    <lineage>
        <taxon>Bacteria</taxon>
        <taxon>Pseudomonadati</taxon>
        <taxon>Pseudomonadota</taxon>
        <taxon>Gammaproteobacteria</taxon>
        <taxon>Vibrionales</taxon>
        <taxon>Vibrionaceae</taxon>
        <taxon>Salinivibrio</taxon>
    </lineage>
</organism>
<evidence type="ECO:0000313" key="11">
    <source>
        <dbReference type="Proteomes" id="UP001164748"/>
    </source>
</evidence>
<sequence length="319" mass="35659">MDDLLNPQHWMTYAADQGRLWALWLAVLVHWLLPLSSQYSPFQYWRQYAELLAGQVNKDTDPKRQRKLAGALALMLMGGTLAIFLIATRELVWSRPLFDGILLWLALDWRPIDKFGHAIAHAIDQHDKGAARALLATRVNRETESLSLIGIGKAGAETLLLGTARHCVCVIFYYLLAGGVGALLYTSLVHLHRVWTPSRLSYYPFGLASARLLNLLDIVPMGLFAVIVAMSRQPWSHLKTGWQQGRRWRTPGSGWLLACAGSRFQLSLGGPAVYQGTKTLRTKIGYGVTPACYHLLLLRLKLTHSVLIWLGLCSLVLIV</sequence>
<dbReference type="GO" id="GO:0009236">
    <property type="term" value="P:cobalamin biosynthetic process"/>
    <property type="evidence" value="ECO:0007669"/>
    <property type="project" value="UniProtKB-KW"/>
</dbReference>
<comment type="pathway">
    <text evidence="2">Cofactor biosynthesis; adenosylcobalamin biosynthesis.</text>
</comment>
<evidence type="ECO:0000256" key="1">
    <source>
        <dbReference type="ARBA" id="ARBA00004651"/>
    </source>
</evidence>
<gene>
    <name evidence="10" type="ORF">N8M53_02375</name>
</gene>
<accession>A0AA47LRQ2</accession>
<evidence type="ECO:0000256" key="9">
    <source>
        <dbReference type="SAM" id="Phobius"/>
    </source>
</evidence>
<reference evidence="10" key="1">
    <citation type="submission" date="2022-09" db="EMBL/GenBank/DDBJ databases">
        <authorList>
            <person name="Li Z.-J."/>
        </authorList>
    </citation>
    <scope>NUCLEOTIDE SEQUENCE</scope>
    <source>
        <strain evidence="10">TGB11</strain>
    </source>
</reference>
<dbReference type="RefSeq" id="WP_269579342.1">
    <property type="nucleotide sequence ID" value="NZ_CP114588.1"/>
</dbReference>
<feature type="transmembrane region" description="Helical" evidence="9">
    <location>
        <begin position="171"/>
        <end position="191"/>
    </location>
</feature>
<protein>
    <submittedName>
        <fullName evidence="10">Cobalamin biosynthesis protein</fullName>
    </submittedName>
</protein>
<name>A0AA47LRQ2_9GAMM</name>
<evidence type="ECO:0000256" key="7">
    <source>
        <dbReference type="ARBA" id="ARBA00022989"/>
    </source>
</evidence>
<dbReference type="GO" id="GO:0048472">
    <property type="term" value="F:threonine-phosphate decarboxylase activity"/>
    <property type="evidence" value="ECO:0007669"/>
    <property type="project" value="InterPro"/>
</dbReference>
<comment type="subcellular location">
    <subcellularLocation>
        <location evidence="1">Cell membrane</location>
        <topology evidence="1">Multi-pass membrane protein</topology>
    </subcellularLocation>
</comment>
<dbReference type="Pfam" id="PF03186">
    <property type="entry name" value="CobD_Cbib"/>
    <property type="match status" value="1"/>
</dbReference>
<evidence type="ECO:0000256" key="5">
    <source>
        <dbReference type="ARBA" id="ARBA00022573"/>
    </source>
</evidence>
<evidence type="ECO:0000313" key="10">
    <source>
        <dbReference type="EMBL" id="WBA09089.1"/>
    </source>
</evidence>
<dbReference type="PANTHER" id="PTHR34308:SF1">
    <property type="entry name" value="COBALAMIN BIOSYNTHESIS PROTEIN CBIB"/>
    <property type="match status" value="1"/>
</dbReference>
<feature type="transmembrane region" description="Helical" evidence="9">
    <location>
        <begin position="68"/>
        <end position="87"/>
    </location>
</feature>
<dbReference type="AlphaFoldDB" id="A0AA47LRQ2"/>
<keyword evidence="4" id="KW-1003">Cell membrane</keyword>
<feature type="transmembrane region" description="Helical" evidence="9">
    <location>
        <begin position="295"/>
        <end position="318"/>
    </location>
</feature>
<feature type="transmembrane region" description="Helical" evidence="9">
    <location>
        <begin position="20"/>
        <end position="37"/>
    </location>
</feature>
<dbReference type="PANTHER" id="PTHR34308">
    <property type="entry name" value="COBALAMIN BIOSYNTHESIS PROTEIN CBIB"/>
    <property type="match status" value="1"/>
</dbReference>
<keyword evidence="8 9" id="KW-0472">Membrane</keyword>
<feature type="transmembrane region" description="Helical" evidence="9">
    <location>
        <begin position="212"/>
        <end position="232"/>
    </location>
</feature>
<keyword evidence="5" id="KW-0169">Cobalamin biosynthesis</keyword>
<evidence type="ECO:0000256" key="8">
    <source>
        <dbReference type="ARBA" id="ARBA00023136"/>
    </source>
</evidence>
<dbReference type="GO" id="GO:0005886">
    <property type="term" value="C:plasma membrane"/>
    <property type="evidence" value="ECO:0007669"/>
    <property type="project" value="UniProtKB-SubCell"/>
</dbReference>
<keyword evidence="6 9" id="KW-0812">Transmembrane</keyword>
<evidence type="ECO:0000256" key="4">
    <source>
        <dbReference type="ARBA" id="ARBA00022475"/>
    </source>
</evidence>
<dbReference type="Proteomes" id="UP001164748">
    <property type="component" value="Chromosome"/>
</dbReference>
<evidence type="ECO:0000256" key="3">
    <source>
        <dbReference type="ARBA" id="ARBA00006263"/>
    </source>
</evidence>
<proteinExistence type="inferred from homology"/>
<evidence type="ECO:0000256" key="6">
    <source>
        <dbReference type="ARBA" id="ARBA00022692"/>
    </source>
</evidence>